<evidence type="ECO:0000313" key="8">
    <source>
        <dbReference type="Proteomes" id="UP000244934"/>
    </source>
</evidence>
<dbReference type="Gene3D" id="3.50.50.60">
    <property type="entry name" value="FAD/NAD(P)-binding domain"/>
    <property type="match status" value="2"/>
</dbReference>
<evidence type="ECO:0000256" key="2">
    <source>
        <dbReference type="ARBA" id="ARBA00006046"/>
    </source>
</evidence>
<accession>A0A2R8CIC0</accession>
<dbReference type="InterPro" id="IPR002937">
    <property type="entry name" value="Amino_oxidase"/>
</dbReference>
<evidence type="ECO:0000256" key="3">
    <source>
        <dbReference type="ARBA" id="ARBA00022746"/>
    </source>
</evidence>
<dbReference type="PANTHER" id="PTHR43734">
    <property type="entry name" value="PHYTOENE DESATURASE"/>
    <property type="match status" value="1"/>
</dbReference>
<reference evidence="8" key="1">
    <citation type="submission" date="2018-03" db="EMBL/GenBank/DDBJ databases">
        <authorList>
            <person name="Navarro De La Torre S."/>
        </authorList>
    </citation>
    <scope>NUCLEOTIDE SEQUENCE [LARGE SCALE GENOMIC DNA]</scope>
    <source>
        <strain evidence="8">EAod3</strain>
    </source>
</reference>
<dbReference type="GO" id="GO:0016117">
    <property type="term" value="P:carotenoid biosynthetic process"/>
    <property type="evidence" value="ECO:0007669"/>
    <property type="project" value="UniProtKB-KW"/>
</dbReference>
<dbReference type="Pfam" id="PF01593">
    <property type="entry name" value="Amino_oxidase"/>
    <property type="match status" value="1"/>
</dbReference>
<evidence type="ECO:0000259" key="6">
    <source>
        <dbReference type="Pfam" id="PF01593"/>
    </source>
</evidence>
<organism evidence="7 8">
    <name type="scientific">Kushneria phyllosphaerae</name>
    <dbReference type="NCBI Taxonomy" id="2100822"/>
    <lineage>
        <taxon>Bacteria</taxon>
        <taxon>Pseudomonadati</taxon>
        <taxon>Pseudomonadota</taxon>
        <taxon>Gammaproteobacteria</taxon>
        <taxon>Oceanospirillales</taxon>
        <taxon>Halomonadaceae</taxon>
        <taxon>Kushneria</taxon>
    </lineage>
</organism>
<dbReference type="Proteomes" id="UP000244934">
    <property type="component" value="Unassembled WGS sequence"/>
</dbReference>
<sequence length="524" mass="58190">MPEPVPSASSESLPRIGIIGAGIAGLAAAIRLRLEGAHVEVFEAADTAGGKLGELVLGEYRFGIGPSLLTMPEYIDELFELAGEVPGDHFRYRRLDTVCRYAWEDGTRLDARANPKAFAEEVERVLGVPAQRVLKTLAHGEEKYHLTGRTFLEKSLHTPGTWLTPEVGHALTRLHRLDLTRTLHQVHERDLGEPHLVQLFDRFATYNGSNPYRAPGLLSMIAHFEHGAGAFVPEGGMPAIGRALYGLAERLGVAFHFETRVAEILTQKQGRRPRAVGLRLEDDRQMLFDRVVSNMDVFFTHERLLPDAPAPRRVLAREKSTSALIFYWGVNKSFPELDVHNIFFSEDYAAEFGALEAGTLCDDPTVYVSISSRYDDSAAPAGSENWFVMINAPFATPEQDWSALIERTRERVIQKLERMLGHEGEKAGLREAIVEECVFDPTTIEARTLSHLGALYGTSSNDRMAAFMRHPNDSRHVDGLYFCGGSVHPGGGLPLCLLSARIMTDVMTRREPLARHTPDSKDDV</sequence>
<dbReference type="EC" id="1.14.99.44" evidence="7"/>
<evidence type="ECO:0000313" key="7">
    <source>
        <dbReference type="EMBL" id="SPJ32484.1"/>
    </source>
</evidence>
<comment type="pathway">
    <text evidence="1 5">Carotenoid biosynthesis.</text>
</comment>
<dbReference type="PRINTS" id="PR00419">
    <property type="entry name" value="ADXRDTASE"/>
</dbReference>
<feature type="domain" description="Amine oxidase" evidence="6">
    <location>
        <begin position="23"/>
        <end position="501"/>
    </location>
</feature>
<comment type="similarity">
    <text evidence="2 5">Belongs to the carotenoid/retinoid oxidoreductase family.</text>
</comment>
<proteinExistence type="inferred from homology"/>
<evidence type="ECO:0000256" key="1">
    <source>
        <dbReference type="ARBA" id="ARBA00004829"/>
    </source>
</evidence>
<dbReference type="InterPro" id="IPR036188">
    <property type="entry name" value="FAD/NAD-bd_sf"/>
</dbReference>
<dbReference type="InterPro" id="IPR014105">
    <property type="entry name" value="Carotenoid/retinoid_OxRdtase"/>
</dbReference>
<dbReference type="GO" id="GO:0016491">
    <property type="term" value="F:oxidoreductase activity"/>
    <property type="evidence" value="ECO:0007669"/>
    <property type="project" value="UniProtKB-KW"/>
</dbReference>
<evidence type="ECO:0000256" key="4">
    <source>
        <dbReference type="ARBA" id="ARBA00023002"/>
    </source>
</evidence>
<keyword evidence="3 5" id="KW-0125">Carotenoid biosynthesis</keyword>
<dbReference type="AlphaFoldDB" id="A0A2R8CIC0"/>
<evidence type="ECO:0000256" key="5">
    <source>
        <dbReference type="RuleBase" id="RU362075"/>
    </source>
</evidence>
<keyword evidence="4 5" id="KW-0560">Oxidoreductase</keyword>
<protein>
    <submittedName>
        <fullName evidence="7">Diapolycopene oxygenase</fullName>
        <ecNumber evidence="7">1.14.99.44</ecNumber>
    </submittedName>
</protein>
<name>A0A2R8CIC0_9GAMM</name>
<gene>
    <name evidence="7" type="primary">crtP</name>
    <name evidence="7" type="ORF">KSP9073_00484</name>
</gene>
<keyword evidence="8" id="KW-1185">Reference proteome</keyword>
<dbReference type="EMBL" id="ONZI01000001">
    <property type="protein sequence ID" value="SPJ32484.1"/>
    <property type="molecule type" value="Genomic_DNA"/>
</dbReference>
<dbReference type="PANTHER" id="PTHR43734:SF7">
    <property type="entry name" value="4,4'-DIAPONEUROSPORENE OXYGENASE"/>
    <property type="match status" value="1"/>
</dbReference>
<dbReference type="SUPFAM" id="SSF51905">
    <property type="entry name" value="FAD/NAD(P)-binding domain"/>
    <property type="match status" value="1"/>
</dbReference>
<dbReference type="NCBIfam" id="TIGR02734">
    <property type="entry name" value="crtI_fam"/>
    <property type="match status" value="1"/>
</dbReference>
<dbReference type="NCBIfam" id="NF042421">
    <property type="entry name" value="hydcarot_desat_CrtD"/>
    <property type="match status" value="1"/>
</dbReference>
<dbReference type="InterPro" id="IPR054840">
    <property type="entry name" value="hydcarot_desat_CrtD"/>
</dbReference>